<name>A0AAU7YN89_9PHYC</name>
<organism evidence="1">
    <name type="scientific">Micromonas commoda virus</name>
    <dbReference type="NCBI Taxonomy" id="3057169"/>
    <lineage>
        <taxon>Viruses</taxon>
        <taxon>Varidnaviria</taxon>
        <taxon>Bamfordvirae</taxon>
        <taxon>Nucleocytoviricota</taxon>
        <taxon>Megaviricetes</taxon>
        <taxon>Algavirales</taxon>
        <taxon>Phycodnaviridae</taxon>
    </lineage>
</organism>
<sequence>MLALFCKPVVVIEPPKKPIITPQDCRIIHVKEVKDNAFVSEFLEPVEWLNAPPVVIERESGGE</sequence>
<evidence type="ECO:0000313" key="1">
    <source>
        <dbReference type="EMBL" id="XCA47518.1"/>
    </source>
</evidence>
<accession>A0AAU7YN89</accession>
<reference evidence="1" key="1">
    <citation type="submission" date="2024-06" db="EMBL/GenBank/DDBJ databases">
        <title>Evidence of context-dependent and transient costs of resisting viral infection in isolates of the marine microalga Micromonas sp. (class Mamiellophyceae).</title>
        <authorList>
            <person name="Bedi de Silva A."/>
            <person name="Schvarcz C.R."/>
            <person name="Steward G.R."/>
            <person name="Edwards K.F."/>
        </authorList>
    </citation>
    <scope>NUCLEOTIDE SEQUENCE</scope>
    <source>
        <strain evidence="1">McV-KB2</strain>
    </source>
</reference>
<dbReference type="EMBL" id="PP911589">
    <property type="protein sequence ID" value="XCA47518.1"/>
    <property type="molecule type" value="Genomic_DNA"/>
</dbReference>
<proteinExistence type="predicted"/>
<protein>
    <submittedName>
        <fullName evidence="1">Uncharacterized protein</fullName>
    </submittedName>
</protein>